<protein>
    <recommendedName>
        <fullName evidence="6">Zn(2)-C6 fungal-type domain-containing protein</fullName>
    </recommendedName>
</protein>
<dbReference type="InterPro" id="IPR036864">
    <property type="entry name" value="Zn2-C6_fun-type_DNA-bd_sf"/>
</dbReference>
<dbReference type="PANTHER" id="PTHR47338">
    <property type="entry name" value="ZN(II)2CYS6 TRANSCRIPTION FACTOR (EUROFUNG)-RELATED"/>
    <property type="match status" value="1"/>
</dbReference>
<name>A0AAD6YE93_9AGAR</name>
<keyword evidence="8" id="KW-1185">Reference proteome</keyword>
<comment type="subcellular location">
    <subcellularLocation>
        <location evidence="1">Nucleus</location>
    </subcellularLocation>
</comment>
<evidence type="ECO:0000256" key="1">
    <source>
        <dbReference type="ARBA" id="ARBA00004123"/>
    </source>
</evidence>
<keyword evidence="3" id="KW-0805">Transcription regulation</keyword>
<keyword evidence="4" id="KW-0804">Transcription</keyword>
<evidence type="ECO:0000313" key="8">
    <source>
        <dbReference type="Proteomes" id="UP001219525"/>
    </source>
</evidence>
<dbReference type="PROSITE" id="PS50048">
    <property type="entry name" value="ZN2_CY6_FUNGAL_2"/>
    <property type="match status" value="1"/>
</dbReference>
<keyword evidence="5" id="KW-0539">Nucleus</keyword>
<dbReference type="InterPro" id="IPR001138">
    <property type="entry name" value="Zn2Cys6_DnaBD"/>
</dbReference>
<dbReference type="Gene3D" id="4.10.240.10">
    <property type="entry name" value="Zn(2)-C6 fungal-type DNA-binding domain"/>
    <property type="match status" value="1"/>
</dbReference>
<accession>A0AAD6YE93</accession>
<evidence type="ECO:0000256" key="4">
    <source>
        <dbReference type="ARBA" id="ARBA00023163"/>
    </source>
</evidence>
<keyword evidence="2" id="KW-0479">Metal-binding</keyword>
<evidence type="ECO:0000256" key="5">
    <source>
        <dbReference type="ARBA" id="ARBA00023242"/>
    </source>
</evidence>
<gene>
    <name evidence="7" type="ORF">GGX14DRAFT_609539</name>
</gene>
<proteinExistence type="predicted"/>
<evidence type="ECO:0000256" key="2">
    <source>
        <dbReference type="ARBA" id="ARBA00022723"/>
    </source>
</evidence>
<comment type="caution">
    <text evidence="7">The sequence shown here is derived from an EMBL/GenBank/DDBJ whole genome shotgun (WGS) entry which is preliminary data.</text>
</comment>
<dbReference type="Proteomes" id="UP001219525">
    <property type="component" value="Unassembled WGS sequence"/>
</dbReference>
<dbReference type="PANTHER" id="PTHR47338:SF29">
    <property type="entry name" value="ZN(2)-C6 FUNGAL-TYPE DOMAIN-CONTAINING PROTEIN"/>
    <property type="match status" value="1"/>
</dbReference>
<evidence type="ECO:0000313" key="7">
    <source>
        <dbReference type="EMBL" id="KAJ7214857.1"/>
    </source>
</evidence>
<dbReference type="EMBL" id="JARJCW010000018">
    <property type="protein sequence ID" value="KAJ7214857.1"/>
    <property type="molecule type" value="Genomic_DNA"/>
</dbReference>
<dbReference type="CDD" id="cd00067">
    <property type="entry name" value="GAL4"/>
    <property type="match status" value="1"/>
</dbReference>
<dbReference type="SUPFAM" id="SSF57701">
    <property type="entry name" value="Zn2/Cys6 DNA-binding domain"/>
    <property type="match status" value="1"/>
</dbReference>
<feature type="domain" description="Zn(2)-C6 fungal-type" evidence="6">
    <location>
        <begin position="23"/>
        <end position="57"/>
    </location>
</feature>
<dbReference type="CDD" id="cd12148">
    <property type="entry name" value="fungal_TF_MHR"/>
    <property type="match status" value="1"/>
</dbReference>
<evidence type="ECO:0000256" key="3">
    <source>
        <dbReference type="ARBA" id="ARBA00023015"/>
    </source>
</evidence>
<dbReference type="GO" id="GO:0000981">
    <property type="term" value="F:DNA-binding transcription factor activity, RNA polymerase II-specific"/>
    <property type="evidence" value="ECO:0007669"/>
    <property type="project" value="InterPro"/>
</dbReference>
<dbReference type="InterPro" id="IPR050815">
    <property type="entry name" value="TF_fung"/>
</dbReference>
<dbReference type="GO" id="GO:0005634">
    <property type="term" value="C:nucleus"/>
    <property type="evidence" value="ECO:0007669"/>
    <property type="project" value="UniProtKB-SubCell"/>
</dbReference>
<dbReference type="SMART" id="SM00066">
    <property type="entry name" value="GAL4"/>
    <property type="match status" value="1"/>
</dbReference>
<reference evidence="7" key="1">
    <citation type="submission" date="2023-03" db="EMBL/GenBank/DDBJ databases">
        <title>Massive genome expansion in bonnet fungi (Mycena s.s.) driven by repeated elements and novel gene families across ecological guilds.</title>
        <authorList>
            <consortium name="Lawrence Berkeley National Laboratory"/>
            <person name="Harder C.B."/>
            <person name="Miyauchi S."/>
            <person name="Viragh M."/>
            <person name="Kuo A."/>
            <person name="Thoen E."/>
            <person name="Andreopoulos B."/>
            <person name="Lu D."/>
            <person name="Skrede I."/>
            <person name="Drula E."/>
            <person name="Henrissat B."/>
            <person name="Morin E."/>
            <person name="Kohler A."/>
            <person name="Barry K."/>
            <person name="LaButti K."/>
            <person name="Morin E."/>
            <person name="Salamov A."/>
            <person name="Lipzen A."/>
            <person name="Mereny Z."/>
            <person name="Hegedus B."/>
            <person name="Baldrian P."/>
            <person name="Stursova M."/>
            <person name="Weitz H."/>
            <person name="Taylor A."/>
            <person name="Grigoriev I.V."/>
            <person name="Nagy L.G."/>
            <person name="Martin F."/>
            <person name="Kauserud H."/>
        </authorList>
    </citation>
    <scope>NUCLEOTIDE SEQUENCE</scope>
    <source>
        <strain evidence="7">9144</strain>
    </source>
</reference>
<dbReference type="Pfam" id="PF00172">
    <property type="entry name" value="Zn_clus"/>
    <property type="match status" value="1"/>
</dbReference>
<organism evidence="7 8">
    <name type="scientific">Mycena pura</name>
    <dbReference type="NCBI Taxonomy" id="153505"/>
    <lineage>
        <taxon>Eukaryota</taxon>
        <taxon>Fungi</taxon>
        <taxon>Dikarya</taxon>
        <taxon>Basidiomycota</taxon>
        <taxon>Agaricomycotina</taxon>
        <taxon>Agaricomycetes</taxon>
        <taxon>Agaricomycetidae</taxon>
        <taxon>Agaricales</taxon>
        <taxon>Marasmiineae</taxon>
        <taxon>Mycenaceae</taxon>
        <taxon>Mycena</taxon>
    </lineage>
</organism>
<evidence type="ECO:0000259" key="6">
    <source>
        <dbReference type="PROSITE" id="PS50048"/>
    </source>
</evidence>
<dbReference type="AlphaFoldDB" id="A0AAD6YE93"/>
<sequence length="552" mass="60475">MSEEVGSNSTAARARPTTYVHKACSNCRHRKTRCDGERPICRRCRLRPPRTQSPCKYSHTVTPARGVNFPGEVELEDSDQVLLSSPYSESNTLIVQCWESPAWTTSPPPEASTDRSRVRHRCILTLSKVTPQDMRALWVNAFLNRFAQHHFFFLDPTELTSEILSDPPVAHSYRDILPSGLSNAVFLWACRVLKDSVADSGYSEENLLAQTISAVAGDTMLIDSWDRALRVMQAQVLLSFYYMETGRFLEGKSYCAAATSLAFSTGLHQLGYPSYARPFPPEFLRLSLPEVAENARSVASINAFRAVVILNNYWVAVSGVPSSNPAWMMVHSLSHHNSSMYNFPSQYHQIDLHSTAGSTNDDDSGTSALALFADASSLLARTIVFTALYQGIDPHPAEFWALDHRLESFCESLLPVGGAGSAPTVQLHLTTHIFVYAAILQLHSPHSATSLVSHLKCLSSTSGAARCLADAPLGVWEHADPVLGPLLSAFAEFLIAQLPLSIGSPVVLSAILSALHTLAPRSALIEKCHSLTQQRYAVAQMSMELGVPVLPQ</sequence>
<dbReference type="GO" id="GO:0008270">
    <property type="term" value="F:zinc ion binding"/>
    <property type="evidence" value="ECO:0007669"/>
    <property type="project" value="InterPro"/>
</dbReference>